<dbReference type="RefSeq" id="WP_022612619.1">
    <property type="nucleotide sequence ID" value="NZ_LK391965.1"/>
</dbReference>
<dbReference type="GO" id="GO:0003677">
    <property type="term" value="F:DNA binding"/>
    <property type="evidence" value="ECO:0007669"/>
    <property type="project" value="UniProtKB-KW"/>
</dbReference>
<organism evidence="7 8">
    <name type="scientific">Vibrio nigripulchritudo SOn1</name>
    <dbReference type="NCBI Taxonomy" id="1238450"/>
    <lineage>
        <taxon>Bacteria</taxon>
        <taxon>Pseudomonadati</taxon>
        <taxon>Pseudomonadota</taxon>
        <taxon>Gammaproteobacteria</taxon>
        <taxon>Vibrionales</taxon>
        <taxon>Vibrionaceae</taxon>
        <taxon>Vibrio</taxon>
    </lineage>
</organism>
<dbReference type="InterPro" id="IPR051446">
    <property type="entry name" value="HTH_trans_reg/aminotransferase"/>
</dbReference>
<dbReference type="InterPro" id="IPR000524">
    <property type="entry name" value="Tscrpt_reg_HTH_GntR"/>
</dbReference>
<keyword evidence="2" id="KW-0663">Pyridoxal phosphate</keyword>
<keyword evidence="3" id="KW-0805">Transcription regulation</keyword>
<dbReference type="SUPFAM" id="SSF46785">
    <property type="entry name" value="Winged helix' DNA-binding domain"/>
    <property type="match status" value="1"/>
</dbReference>
<evidence type="ECO:0000313" key="8">
    <source>
        <dbReference type="Proteomes" id="UP000018211"/>
    </source>
</evidence>
<evidence type="ECO:0000313" key="7">
    <source>
        <dbReference type="EMBL" id="CCO47996.1"/>
    </source>
</evidence>
<comment type="similarity">
    <text evidence="1">In the C-terminal section; belongs to the class-I pyridoxal-phosphate-dependent aminotransferase family.</text>
</comment>
<sequence length="463" mass="51339">MTIETIEVDKSLSAPLYQQVADAIGREVELGNLVANDKLPTHRALADKLDVTVGTVTRAYAEAERRGLVEARVGAGTYIRDHSKVGWVFEESVEETDECNFGYNIPPIMDRSKIVSDALSALSQSNTALNSLMLYQKPKGLDSHREVISRWLNTHRVNASASNILFSSGAQHAIQMVLSAFTRAGDTILCEKFTYPGLLSLARQNQLTLKGVEMDEEGITPAGLESAYKQNQSVRFIYLTPTLQNPTTATMGLERRKAILELCKKYQITVIEDDVNGMLPDSPPSPMVNLMPQQVIHIGAFSKCLAPGLRVGYLLIPDELYPSLCITLQNHSWMISPLLTALTCQMIQNNQVEEVIGAIRKEMDGRLELTKQYLGDFDIRFQPHCFHLWLTLPEHWRLSDFIAKAAEKNVVVKSGELFVPPGGAVPPAIRLSLSSPITRQQLEKGLKILAELLNSNPISDFAL</sequence>
<dbReference type="InterPro" id="IPR015421">
    <property type="entry name" value="PyrdxlP-dep_Trfase_major"/>
</dbReference>
<evidence type="ECO:0000256" key="1">
    <source>
        <dbReference type="ARBA" id="ARBA00005384"/>
    </source>
</evidence>
<feature type="domain" description="HTH gntR-type" evidence="6">
    <location>
        <begin position="14"/>
        <end position="82"/>
    </location>
</feature>
<dbReference type="Gene3D" id="1.10.10.10">
    <property type="entry name" value="Winged helix-like DNA-binding domain superfamily/Winged helix DNA-binding domain"/>
    <property type="match status" value="1"/>
</dbReference>
<dbReference type="Pfam" id="PF00392">
    <property type="entry name" value="GntR"/>
    <property type="match status" value="1"/>
</dbReference>
<dbReference type="GO" id="GO:0003700">
    <property type="term" value="F:DNA-binding transcription factor activity"/>
    <property type="evidence" value="ECO:0007669"/>
    <property type="project" value="InterPro"/>
</dbReference>
<name>A0AAV2VTI6_9VIBR</name>
<dbReference type="SUPFAM" id="SSF53383">
    <property type="entry name" value="PLP-dependent transferases"/>
    <property type="match status" value="1"/>
</dbReference>
<proteinExistence type="inferred from homology"/>
<dbReference type="InterPro" id="IPR036388">
    <property type="entry name" value="WH-like_DNA-bd_sf"/>
</dbReference>
<evidence type="ECO:0000256" key="5">
    <source>
        <dbReference type="ARBA" id="ARBA00023163"/>
    </source>
</evidence>
<dbReference type="Proteomes" id="UP000018211">
    <property type="component" value="Unassembled WGS sequence"/>
</dbReference>
<accession>A0AAV2VTI6</accession>
<protein>
    <submittedName>
        <fullName evidence="7">Bacterial regulatory protein GntR</fullName>
    </submittedName>
</protein>
<keyword evidence="4" id="KW-0238">DNA-binding</keyword>
<dbReference type="PROSITE" id="PS50949">
    <property type="entry name" value="HTH_GNTR"/>
    <property type="match status" value="1"/>
</dbReference>
<evidence type="ECO:0000256" key="4">
    <source>
        <dbReference type="ARBA" id="ARBA00023125"/>
    </source>
</evidence>
<dbReference type="Gene3D" id="3.90.1150.10">
    <property type="entry name" value="Aspartate Aminotransferase, domain 1"/>
    <property type="match status" value="1"/>
</dbReference>
<keyword evidence="5" id="KW-0804">Transcription</keyword>
<dbReference type="EMBL" id="CAOF01000134">
    <property type="protein sequence ID" value="CCO47996.1"/>
    <property type="molecule type" value="Genomic_DNA"/>
</dbReference>
<evidence type="ECO:0000256" key="3">
    <source>
        <dbReference type="ARBA" id="ARBA00023015"/>
    </source>
</evidence>
<dbReference type="GO" id="GO:0030170">
    <property type="term" value="F:pyridoxal phosphate binding"/>
    <property type="evidence" value="ECO:0007669"/>
    <property type="project" value="InterPro"/>
</dbReference>
<dbReference type="SMART" id="SM00345">
    <property type="entry name" value="HTH_GNTR"/>
    <property type="match status" value="1"/>
</dbReference>
<dbReference type="InterPro" id="IPR015424">
    <property type="entry name" value="PyrdxlP-dep_Trfase"/>
</dbReference>
<dbReference type="InterPro" id="IPR015422">
    <property type="entry name" value="PyrdxlP-dep_Trfase_small"/>
</dbReference>
<evidence type="ECO:0000256" key="2">
    <source>
        <dbReference type="ARBA" id="ARBA00022898"/>
    </source>
</evidence>
<comment type="caution">
    <text evidence="7">The sequence shown here is derived from an EMBL/GenBank/DDBJ whole genome shotgun (WGS) entry which is preliminary data.</text>
</comment>
<dbReference type="AlphaFoldDB" id="A0AAV2VTI6"/>
<dbReference type="CDD" id="cd00609">
    <property type="entry name" value="AAT_like"/>
    <property type="match status" value="1"/>
</dbReference>
<dbReference type="PANTHER" id="PTHR46577">
    <property type="entry name" value="HTH-TYPE TRANSCRIPTIONAL REGULATORY PROTEIN GABR"/>
    <property type="match status" value="1"/>
</dbReference>
<gene>
    <name evidence="7" type="ORF">VIBNISOn1_420021</name>
</gene>
<dbReference type="Gene3D" id="3.40.640.10">
    <property type="entry name" value="Type I PLP-dependent aspartate aminotransferase-like (Major domain)"/>
    <property type="match status" value="1"/>
</dbReference>
<dbReference type="InterPro" id="IPR036390">
    <property type="entry name" value="WH_DNA-bd_sf"/>
</dbReference>
<evidence type="ECO:0000259" key="6">
    <source>
        <dbReference type="PROSITE" id="PS50949"/>
    </source>
</evidence>
<dbReference type="CDD" id="cd07377">
    <property type="entry name" value="WHTH_GntR"/>
    <property type="match status" value="1"/>
</dbReference>
<dbReference type="PANTHER" id="PTHR46577:SF1">
    <property type="entry name" value="HTH-TYPE TRANSCRIPTIONAL REGULATORY PROTEIN GABR"/>
    <property type="match status" value="1"/>
</dbReference>
<reference evidence="7 8" key="1">
    <citation type="journal article" date="2013" name="ISME J.">
        <title>Comparative genomics of pathogenic lineages of Vibrio nigripulchritudo identifies virulence-associated traits.</title>
        <authorList>
            <person name="Goudenege D."/>
            <person name="Labreuche Y."/>
            <person name="Krin E."/>
            <person name="Ansquer D."/>
            <person name="Mangenot S."/>
            <person name="Calteau A."/>
            <person name="Medigue C."/>
            <person name="Mazel D."/>
            <person name="Polz M.F."/>
            <person name="Le Roux F."/>
        </authorList>
    </citation>
    <scope>NUCLEOTIDE SEQUENCE [LARGE SCALE GENOMIC DNA]</scope>
    <source>
        <strain evidence="7 8">SOn1</strain>
    </source>
</reference>
<dbReference type="InterPro" id="IPR004839">
    <property type="entry name" value="Aminotransferase_I/II_large"/>
</dbReference>
<dbReference type="Pfam" id="PF00155">
    <property type="entry name" value="Aminotran_1_2"/>
    <property type="match status" value="1"/>
</dbReference>